<dbReference type="PANTHER" id="PTHR33048">
    <property type="entry name" value="PTH11-LIKE INTEGRAL MEMBRANE PROTEIN (AFU_ORTHOLOGUE AFUA_5G11245)"/>
    <property type="match status" value="1"/>
</dbReference>
<evidence type="ECO:0000259" key="8">
    <source>
        <dbReference type="Pfam" id="PF20684"/>
    </source>
</evidence>
<feature type="transmembrane region" description="Helical" evidence="7">
    <location>
        <begin position="211"/>
        <end position="235"/>
    </location>
</feature>
<name>G0RZT7_CHATD</name>
<feature type="transmembrane region" description="Helical" evidence="7">
    <location>
        <begin position="247"/>
        <end position="267"/>
    </location>
</feature>
<dbReference type="Pfam" id="PF20684">
    <property type="entry name" value="Fung_rhodopsin"/>
    <property type="match status" value="1"/>
</dbReference>
<dbReference type="PANTHER" id="PTHR33048:SF42">
    <property type="entry name" value="INTEGRAL MEMBRANE PROTEIN"/>
    <property type="match status" value="1"/>
</dbReference>
<evidence type="ECO:0000256" key="7">
    <source>
        <dbReference type="SAM" id="Phobius"/>
    </source>
</evidence>
<feature type="transmembrane region" description="Helical" evidence="7">
    <location>
        <begin position="177"/>
        <end position="199"/>
    </location>
</feature>
<feature type="transmembrane region" description="Helical" evidence="7">
    <location>
        <begin position="127"/>
        <end position="149"/>
    </location>
</feature>
<dbReference type="OMA" id="AWTIIWK"/>
<evidence type="ECO:0000256" key="2">
    <source>
        <dbReference type="ARBA" id="ARBA00022692"/>
    </source>
</evidence>
<sequence>MVTYVPLSVNKRGRDMVIVLWTMSAVSAVFLGLRLYTKVLRRRRLYWDDYFILAAWILLALSASSTTANVRRGFGQHIFEIPLENLVDITFGVLSNISGFASILAVACSKTSFAITLLRLSDGWMKWFIWSLLILLNTSHYLSALFFWVSCNPPAKTYNRTLPGTCWPDYVSRNYSFFVGACSAFSDFALALLPWRILLRYNMYNREKIGVAIAMSMGVFAGVICIIKMTTIPLLYGDDFTYESFPLVVWGFVEPAVTIMAASIPMLRHLFKSLRRDGDLSTTTSGLRTAQSTTNQPTNRRQNFLQNLRKHAGEKEGDDGPTVARESKADLEKAVLTSNGKDSATTAAEKSGDDNRSDSSILAKVQLQGTSSACPSNDKGGRGVFMSKLGKAT</sequence>
<evidence type="ECO:0000313" key="9">
    <source>
        <dbReference type="EMBL" id="EGS23715.1"/>
    </source>
</evidence>
<keyword evidence="3 7" id="KW-1133">Transmembrane helix</keyword>
<dbReference type="AlphaFoldDB" id="G0RZT7"/>
<comment type="similarity">
    <text evidence="5">Belongs to the SAT4 family.</text>
</comment>
<evidence type="ECO:0000313" key="10">
    <source>
        <dbReference type="Proteomes" id="UP000008066"/>
    </source>
</evidence>
<feature type="domain" description="Rhodopsin" evidence="8">
    <location>
        <begin position="33"/>
        <end position="272"/>
    </location>
</feature>
<evidence type="ECO:0000256" key="4">
    <source>
        <dbReference type="ARBA" id="ARBA00023136"/>
    </source>
</evidence>
<keyword evidence="10" id="KW-1185">Reference proteome</keyword>
<dbReference type="InterPro" id="IPR052337">
    <property type="entry name" value="SAT4-like"/>
</dbReference>
<dbReference type="RefSeq" id="XP_006690957.1">
    <property type="nucleotide sequence ID" value="XM_006690894.1"/>
</dbReference>
<dbReference type="KEGG" id="cthr:CTHT_0004140"/>
<feature type="transmembrane region" description="Helical" evidence="7">
    <location>
        <begin position="49"/>
        <end position="69"/>
    </location>
</feature>
<evidence type="ECO:0000256" key="1">
    <source>
        <dbReference type="ARBA" id="ARBA00004141"/>
    </source>
</evidence>
<dbReference type="InterPro" id="IPR049326">
    <property type="entry name" value="Rhodopsin_dom_fungi"/>
</dbReference>
<dbReference type="GeneID" id="18254452"/>
<reference evidence="9 10" key="1">
    <citation type="journal article" date="2011" name="Cell">
        <title>Insight into structure and assembly of the nuclear pore complex by utilizing the genome of a eukaryotic thermophile.</title>
        <authorList>
            <person name="Amlacher S."/>
            <person name="Sarges P."/>
            <person name="Flemming D."/>
            <person name="van Noort V."/>
            <person name="Kunze R."/>
            <person name="Devos D.P."/>
            <person name="Arumugam M."/>
            <person name="Bork P."/>
            <person name="Hurt E."/>
        </authorList>
    </citation>
    <scope>NUCLEOTIDE SEQUENCE [LARGE SCALE GENOMIC DNA]</scope>
    <source>
        <strain evidence="10">DSM 1495 / CBS 144.50 / IMI 039719</strain>
    </source>
</reference>
<evidence type="ECO:0000256" key="6">
    <source>
        <dbReference type="SAM" id="MobiDB-lite"/>
    </source>
</evidence>
<gene>
    <name evidence="9" type="ORF">CTHT_0004140</name>
</gene>
<proteinExistence type="inferred from homology"/>
<dbReference type="Proteomes" id="UP000008066">
    <property type="component" value="Unassembled WGS sequence"/>
</dbReference>
<evidence type="ECO:0000256" key="5">
    <source>
        <dbReference type="ARBA" id="ARBA00038359"/>
    </source>
</evidence>
<feature type="compositionally biased region" description="Polar residues" evidence="6">
    <location>
        <begin position="336"/>
        <end position="348"/>
    </location>
</feature>
<feature type="transmembrane region" description="Helical" evidence="7">
    <location>
        <begin position="16"/>
        <end position="37"/>
    </location>
</feature>
<organism evidence="10">
    <name type="scientific">Chaetomium thermophilum (strain DSM 1495 / CBS 144.50 / IMI 039719)</name>
    <name type="common">Thermochaetoides thermophila</name>
    <dbReference type="NCBI Taxonomy" id="759272"/>
    <lineage>
        <taxon>Eukaryota</taxon>
        <taxon>Fungi</taxon>
        <taxon>Dikarya</taxon>
        <taxon>Ascomycota</taxon>
        <taxon>Pezizomycotina</taxon>
        <taxon>Sordariomycetes</taxon>
        <taxon>Sordariomycetidae</taxon>
        <taxon>Sordariales</taxon>
        <taxon>Chaetomiaceae</taxon>
        <taxon>Thermochaetoides</taxon>
    </lineage>
</organism>
<comment type="subcellular location">
    <subcellularLocation>
        <location evidence="1">Membrane</location>
        <topology evidence="1">Multi-pass membrane protein</topology>
    </subcellularLocation>
</comment>
<protein>
    <submittedName>
        <fullName evidence="9">Putative integral membrane protein</fullName>
    </submittedName>
</protein>
<dbReference type="HOGENOM" id="CLU_028200_3_0_1"/>
<keyword evidence="4 7" id="KW-0472">Membrane</keyword>
<dbReference type="EMBL" id="GL988032">
    <property type="protein sequence ID" value="EGS23715.1"/>
    <property type="molecule type" value="Genomic_DNA"/>
</dbReference>
<feature type="compositionally biased region" description="Polar residues" evidence="6">
    <location>
        <begin position="280"/>
        <end position="301"/>
    </location>
</feature>
<dbReference type="OrthoDB" id="5417887at2759"/>
<keyword evidence="2 7" id="KW-0812">Transmembrane</keyword>
<feature type="region of interest" description="Disordered" evidence="6">
    <location>
        <begin position="279"/>
        <end position="301"/>
    </location>
</feature>
<dbReference type="GO" id="GO:0016020">
    <property type="term" value="C:membrane"/>
    <property type="evidence" value="ECO:0007669"/>
    <property type="project" value="UniProtKB-SubCell"/>
</dbReference>
<feature type="transmembrane region" description="Helical" evidence="7">
    <location>
        <begin position="89"/>
        <end position="107"/>
    </location>
</feature>
<dbReference type="eggNOG" id="ENOG502R9RV">
    <property type="taxonomic scope" value="Eukaryota"/>
</dbReference>
<evidence type="ECO:0000256" key="3">
    <source>
        <dbReference type="ARBA" id="ARBA00022989"/>
    </source>
</evidence>
<feature type="region of interest" description="Disordered" evidence="6">
    <location>
        <begin position="333"/>
        <end position="393"/>
    </location>
</feature>
<accession>G0RZT7</accession>